<sequence length="167" mass="19155">MVRQDRVMRKYCYVFTLNAICQHKVQRMKTKVGRFVNVFVISLGICLTHMQTHSGDQKRFKGLFTVSISSNTRNPVGIAQAGSSDFSGSLKREALVSSGQQEINPQSPKSLAYFDHRQKYTEESYHRAWESGNPECLSKQERSNSRSESTQRLELRRFRTKPQSSGE</sequence>
<protein>
    <submittedName>
        <fullName evidence="3">Uncharacterized protein</fullName>
    </submittedName>
</protein>
<evidence type="ECO:0000256" key="1">
    <source>
        <dbReference type="SAM" id="MobiDB-lite"/>
    </source>
</evidence>
<gene>
    <name evidence="3" type="ORF">GOODEAATRI_030827</name>
</gene>
<accession>A0ABV0N5M4</accession>
<keyword evidence="2" id="KW-0812">Transmembrane</keyword>
<feature type="compositionally biased region" description="Basic and acidic residues" evidence="1">
    <location>
        <begin position="138"/>
        <end position="157"/>
    </location>
</feature>
<dbReference type="Proteomes" id="UP001476798">
    <property type="component" value="Unassembled WGS sequence"/>
</dbReference>
<keyword evidence="2" id="KW-0472">Membrane</keyword>
<comment type="caution">
    <text evidence="3">The sequence shown here is derived from an EMBL/GenBank/DDBJ whole genome shotgun (WGS) entry which is preliminary data.</text>
</comment>
<proteinExistence type="predicted"/>
<name>A0ABV0N5M4_9TELE</name>
<dbReference type="EMBL" id="JAHRIO010024994">
    <property type="protein sequence ID" value="MEQ2166685.1"/>
    <property type="molecule type" value="Genomic_DNA"/>
</dbReference>
<feature type="transmembrane region" description="Helical" evidence="2">
    <location>
        <begin position="32"/>
        <end position="50"/>
    </location>
</feature>
<reference evidence="3 4" key="1">
    <citation type="submission" date="2021-06" db="EMBL/GenBank/DDBJ databases">
        <authorList>
            <person name="Palmer J.M."/>
        </authorList>
    </citation>
    <scope>NUCLEOTIDE SEQUENCE [LARGE SCALE GENOMIC DNA]</scope>
    <source>
        <strain evidence="3 4">GA_2019</strain>
        <tissue evidence="3">Muscle</tissue>
    </source>
</reference>
<feature type="region of interest" description="Disordered" evidence="1">
    <location>
        <begin position="129"/>
        <end position="167"/>
    </location>
</feature>
<evidence type="ECO:0000313" key="3">
    <source>
        <dbReference type="EMBL" id="MEQ2166685.1"/>
    </source>
</evidence>
<keyword evidence="4" id="KW-1185">Reference proteome</keyword>
<keyword evidence="2" id="KW-1133">Transmembrane helix</keyword>
<evidence type="ECO:0000313" key="4">
    <source>
        <dbReference type="Proteomes" id="UP001476798"/>
    </source>
</evidence>
<organism evidence="3 4">
    <name type="scientific">Goodea atripinnis</name>
    <dbReference type="NCBI Taxonomy" id="208336"/>
    <lineage>
        <taxon>Eukaryota</taxon>
        <taxon>Metazoa</taxon>
        <taxon>Chordata</taxon>
        <taxon>Craniata</taxon>
        <taxon>Vertebrata</taxon>
        <taxon>Euteleostomi</taxon>
        <taxon>Actinopterygii</taxon>
        <taxon>Neopterygii</taxon>
        <taxon>Teleostei</taxon>
        <taxon>Neoteleostei</taxon>
        <taxon>Acanthomorphata</taxon>
        <taxon>Ovalentaria</taxon>
        <taxon>Atherinomorphae</taxon>
        <taxon>Cyprinodontiformes</taxon>
        <taxon>Goodeidae</taxon>
        <taxon>Goodea</taxon>
    </lineage>
</organism>
<evidence type="ECO:0000256" key="2">
    <source>
        <dbReference type="SAM" id="Phobius"/>
    </source>
</evidence>